<sequence length="441" mass="47039">MFENLCTLPLRSDLFTQAVHPTEPLLTVGLSSGHVETFRIPSSDNGSDEDADENSSITSGKGLIKSLWSTHRHKGSCRSLAYGHDGLDLYSAGTDSQVKHFSPMTGKVISKISIPPRRGDDADHPAIMHVLTPQNLLVGTDSGALYIYDLRDKLRAEKDLSSSSALGSMGAAPVRKHFPHDDYVTSIVPLPPSAESTSGFPRQWVSTGGTTLAVTDIRSGIITRSEDQEDELLCATLIPSGLGPKKLRSNAVVAVGTGNGVLTIWDRGSWDDQQERIYVSGSKHKKDGESLDCIVRMPDEFGWGKKVAVGVGDGSLSVVDLKARETQAVLRHDDVEGVVAVNFDCEGRMISGGGKIVKVWAESTANDGDVAEDDEDNNDDSDSEDGAPSGIGKRAAESDDSDDDSDDSDSDRQQPQKKKKKRKGGKGGSTVGGGFAFPGLD</sequence>
<evidence type="ECO:0000256" key="3">
    <source>
        <dbReference type="ARBA" id="ARBA00022737"/>
    </source>
</evidence>
<feature type="region of interest" description="Disordered" evidence="6">
    <location>
        <begin position="366"/>
        <end position="441"/>
    </location>
</feature>
<evidence type="ECO:0000313" key="7">
    <source>
        <dbReference type="EMBL" id="PSR97199.1"/>
    </source>
</evidence>
<protein>
    <recommendedName>
        <fullName evidence="4">WD repeat-containing protein JIP5</fullName>
    </recommendedName>
    <alternativeName>
        <fullName evidence="5">WD repeat-containing protein jip5</fullName>
    </alternativeName>
</protein>
<keyword evidence="2" id="KW-0853">WD repeat</keyword>
<feature type="compositionally biased region" description="Gly residues" evidence="6">
    <location>
        <begin position="426"/>
        <end position="441"/>
    </location>
</feature>
<dbReference type="PANTHER" id="PTHR44019:SF20">
    <property type="entry name" value="WD REPEAT-CONTAINING PROTEIN 55"/>
    <property type="match status" value="1"/>
</dbReference>
<dbReference type="InterPro" id="IPR015943">
    <property type="entry name" value="WD40/YVTN_repeat-like_dom_sf"/>
</dbReference>
<feature type="compositionally biased region" description="Basic residues" evidence="6">
    <location>
        <begin position="415"/>
        <end position="425"/>
    </location>
</feature>
<dbReference type="InParanoid" id="A0A2T3AG74"/>
<evidence type="ECO:0000256" key="4">
    <source>
        <dbReference type="ARBA" id="ARBA00039238"/>
    </source>
</evidence>
<dbReference type="InterPro" id="IPR001680">
    <property type="entry name" value="WD40_rpt"/>
</dbReference>
<feature type="region of interest" description="Disordered" evidence="6">
    <location>
        <begin position="39"/>
        <end position="58"/>
    </location>
</feature>
<dbReference type="OrthoDB" id="2288928at2759"/>
<dbReference type="SMART" id="SM00320">
    <property type="entry name" value="WD40"/>
    <property type="match status" value="3"/>
</dbReference>
<keyword evidence="3" id="KW-0677">Repeat</keyword>
<dbReference type="AlphaFoldDB" id="A0A2T3AG74"/>
<dbReference type="PANTHER" id="PTHR44019">
    <property type="entry name" value="WD REPEAT-CONTAINING PROTEIN 55"/>
    <property type="match status" value="1"/>
</dbReference>
<name>A0A2T3AG74_9PEZI</name>
<evidence type="ECO:0000256" key="5">
    <source>
        <dbReference type="ARBA" id="ARBA00039514"/>
    </source>
</evidence>
<dbReference type="InterPro" id="IPR050505">
    <property type="entry name" value="WDR55/POC1"/>
</dbReference>
<dbReference type="Proteomes" id="UP000241462">
    <property type="component" value="Unassembled WGS sequence"/>
</dbReference>
<organism evidence="7 8">
    <name type="scientific">Coniella lustricola</name>
    <dbReference type="NCBI Taxonomy" id="2025994"/>
    <lineage>
        <taxon>Eukaryota</taxon>
        <taxon>Fungi</taxon>
        <taxon>Dikarya</taxon>
        <taxon>Ascomycota</taxon>
        <taxon>Pezizomycotina</taxon>
        <taxon>Sordariomycetes</taxon>
        <taxon>Sordariomycetidae</taxon>
        <taxon>Diaporthales</taxon>
        <taxon>Schizoparmaceae</taxon>
        <taxon>Coniella</taxon>
    </lineage>
</organism>
<evidence type="ECO:0000256" key="6">
    <source>
        <dbReference type="SAM" id="MobiDB-lite"/>
    </source>
</evidence>
<evidence type="ECO:0000313" key="8">
    <source>
        <dbReference type="Proteomes" id="UP000241462"/>
    </source>
</evidence>
<comment type="similarity">
    <text evidence="1">Belongs to the WD repeat WDR55 family.</text>
</comment>
<dbReference type="FunCoup" id="A0A2T3AG74">
    <property type="interactions" value="103"/>
</dbReference>
<reference evidence="7 8" key="1">
    <citation type="journal article" date="2018" name="Mycol. Prog.">
        <title>Coniella lustricola, a new species from submerged detritus.</title>
        <authorList>
            <person name="Raudabaugh D.B."/>
            <person name="Iturriaga T."/>
            <person name="Carver A."/>
            <person name="Mondo S."/>
            <person name="Pangilinan J."/>
            <person name="Lipzen A."/>
            <person name="He G."/>
            <person name="Amirebrahimi M."/>
            <person name="Grigoriev I.V."/>
            <person name="Miller A.N."/>
        </authorList>
    </citation>
    <scope>NUCLEOTIDE SEQUENCE [LARGE SCALE GENOMIC DNA]</scope>
    <source>
        <strain evidence="7 8">B22-T-1</strain>
    </source>
</reference>
<dbReference type="STRING" id="2025994.A0A2T3AG74"/>
<accession>A0A2T3AG74</accession>
<feature type="compositionally biased region" description="Acidic residues" evidence="6">
    <location>
        <begin position="369"/>
        <end position="385"/>
    </location>
</feature>
<dbReference type="InterPro" id="IPR036322">
    <property type="entry name" value="WD40_repeat_dom_sf"/>
</dbReference>
<gene>
    <name evidence="7" type="ORF">BD289DRAFT_426243</name>
</gene>
<proteinExistence type="inferred from homology"/>
<dbReference type="Gene3D" id="2.130.10.10">
    <property type="entry name" value="YVTN repeat-like/Quinoprotein amine dehydrogenase"/>
    <property type="match status" value="2"/>
</dbReference>
<dbReference type="SUPFAM" id="SSF50978">
    <property type="entry name" value="WD40 repeat-like"/>
    <property type="match status" value="1"/>
</dbReference>
<keyword evidence="8" id="KW-1185">Reference proteome</keyword>
<feature type="compositionally biased region" description="Acidic residues" evidence="6">
    <location>
        <begin position="398"/>
        <end position="409"/>
    </location>
</feature>
<dbReference type="EMBL" id="KZ678393">
    <property type="protein sequence ID" value="PSR97199.1"/>
    <property type="molecule type" value="Genomic_DNA"/>
</dbReference>
<evidence type="ECO:0000256" key="1">
    <source>
        <dbReference type="ARBA" id="ARBA00007625"/>
    </source>
</evidence>
<evidence type="ECO:0000256" key="2">
    <source>
        <dbReference type="ARBA" id="ARBA00022574"/>
    </source>
</evidence>